<proteinExistence type="inferred from homology"/>
<dbReference type="InterPro" id="IPR004681">
    <property type="entry name" value="TRAP_DctM"/>
</dbReference>
<feature type="transmembrane region" description="Helical" evidence="7">
    <location>
        <begin position="361"/>
        <end position="391"/>
    </location>
</feature>
<evidence type="ECO:0000313" key="9">
    <source>
        <dbReference type="EMBL" id="PPL15954.1"/>
    </source>
</evidence>
<keyword evidence="4 7" id="KW-0812">Transmembrane</keyword>
<comment type="subunit">
    <text evidence="7">The complex comprises the extracytoplasmic solute receptor protein and the two transmembrane proteins.</text>
</comment>
<organism evidence="9 10">
    <name type="scientific">Oceanisphaera arctica</name>
    <dbReference type="NCBI Taxonomy" id="641510"/>
    <lineage>
        <taxon>Bacteria</taxon>
        <taxon>Pseudomonadati</taxon>
        <taxon>Pseudomonadota</taxon>
        <taxon>Gammaproteobacteria</taxon>
        <taxon>Aeromonadales</taxon>
        <taxon>Aeromonadaceae</taxon>
        <taxon>Oceanisphaera</taxon>
    </lineage>
</organism>
<comment type="subcellular location">
    <subcellularLocation>
        <location evidence="1 7">Cell inner membrane</location>
        <topology evidence="1 7">Multi-pass membrane protein</topology>
    </subcellularLocation>
</comment>
<keyword evidence="2" id="KW-1003">Cell membrane</keyword>
<dbReference type="InterPro" id="IPR010656">
    <property type="entry name" value="DctM"/>
</dbReference>
<protein>
    <recommendedName>
        <fullName evidence="7">TRAP transporter large permease protein</fullName>
    </recommendedName>
</protein>
<feature type="domain" description="TRAP C4-dicarboxylate transport system permease DctM subunit" evidence="8">
    <location>
        <begin position="8"/>
        <end position="423"/>
    </location>
</feature>
<keyword evidence="5 7" id="KW-1133">Transmembrane helix</keyword>
<dbReference type="NCBIfam" id="TIGR00786">
    <property type="entry name" value="dctM"/>
    <property type="match status" value="1"/>
</dbReference>
<evidence type="ECO:0000256" key="5">
    <source>
        <dbReference type="ARBA" id="ARBA00022989"/>
    </source>
</evidence>
<dbReference type="AlphaFoldDB" id="A0A2P5TL60"/>
<dbReference type="GO" id="GO:0005886">
    <property type="term" value="C:plasma membrane"/>
    <property type="evidence" value="ECO:0007669"/>
    <property type="project" value="UniProtKB-SubCell"/>
</dbReference>
<comment type="caution">
    <text evidence="9">The sequence shown here is derived from an EMBL/GenBank/DDBJ whole genome shotgun (WGS) entry which is preliminary data.</text>
</comment>
<feature type="transmembrane region" description="Helical" evidence="7">
    <location>
        <begin position="281"/>
        <end position="299"/>
    </location>
</feature>
<feature type="transmembrane region" description="Helical" evidence="7">
    <location>
        <begin position="59"/>
        <end position="79"/>
    </location>
</feature>
<dbReference type="Pfam" id="PF06808">
    <property type="entry name" value="DctM"/>
    <property type="match status" value="1"/>
</dbReference>
<feature type="transmembrane region" description="Helical" evidence="7">
    <location>
        <begin position="411"/>
        <end position="432"/>
    </location>
</feature>
<evidence type="ECO:0000256" key="2">
    <source>
        <dbReference type="ARBA" id="ARBA00022475"/>
    </source>
</evidence>
<keyword evidence="10" id="KW-1185">Reference proteome</keyword>
<keyword evidence="7" id="KW-0813">Transport</keyword>
<evidence type="ECO:0000256" key="4">
    <source>
        <dbReference type="ARBA" id="ARBA00022692"/>
    </source>
</evidence>
<feature type="transmembrane region" description="Helical" evidence="7">
    <location>
        <begin position="99"/>
        <end position="120"/>
    </location>
</feature>
<sequence>MMESLLGFAILLSLIFLRVPIAFAMAAVGVVGYAALMDFNFNAALSISARRLLDTAQDYGLSVIPLFILMGNLISRSGLSNELFTASHALVGHRKGGMAMAAITACGGFSAICGSSLATAATMSRVAIPPMRKYGYADSLASAAIAAGGTLGILIPPSVALIIYGILTEQSIRDLFAAGFIPGVLGVLLYLGAVRYVVWRDPKAGPPGEAMSRAEKWQAFKGVGGILSLFTLVMGGIYLGVFTPTEAAGIGAAGSLAIAIKRRRLSLQDLKEVLIETARTSAMLFCVVIGALIFSNFVNRAGLPDHLVEMITSFSLSPMMVLMMIIAIYLVLGAVFESMSMMLLTVPVFYPVIHSLGMDPIWFGIIVVVATEISLITPPVGMNVFVLTGMVKDLNSATVFRGVTPFWCADIVRLALLIMLPALTLWLPELLYR</sequence>
<keyword evidence="3 7" id="KW-0997">Cell inner membrane</keyword>
<feature type="transmembrane region" description="Helical" evidence="7">
    <location>
        <begin position="175"/>
        <end position="198"/>
    </location>
</feature>
<dbReference type="Proteomes" id="UP000242231">
    <property type="component" value="Unassembled WGS sequence"/>
</dbReference>
<dbReference type="OrthoDB" id="9796052at2"/>
<gene>
    <name evidence="9" type="ORF">UN63_10690</name>
</gene>
<comment type="function">
    <text evidence="7">Part of the tripartite ATP-independent periplasmic (TRAP) transport system.</text>
</comment>
<keyword evidence="6 7" id="KW-0472">Membrane</keyword>
<evidence type="ECO:0000256" key="1">
    <source>
        <dbReference type="ARBA" id="ARBA00004429"/>
    </source>
</evidence>
<dbReference type="RefSeq" id="WP_104486753.1">
    <property type="nucleotide sequence ID" value="NZ_BMYB01000015.1"/>
</dbReference>
<dbReference type="PANTHER" id="PTHR33362">
    <property type="entry name" value="SIALIC ACID TRAP TRANSPORTER PERMEASE PROTEIN SIAT-RELATED"/>
    <property type="match status" value="1"/>
</dbReference>
<evidence type="ECO:0000256" key="7">
    <source>
        <dbReference type="RuleBase" id="RU369079"/>
    </source>
</evidence>
<evidence type="ECO:0000256" key="3">
    <source>
        <dbReference type="ARBA" id="ARBA00022519"/>
    </source>
</evidence>
<evidence type="ECO:0000256" key="6">
    <source>
        <dbReference type="ARBA" id="ARBA00023136"/>
    </source>
</evidence>
<feature type="transmembrane region" description="Helical" evidence="7">
    <location>
        <begin position="319"/>
        <end position="349"/>
    </location>
</feature>
<dbReference type="PIRSF" id="PIRSF006066">
    <property type="entry name" value="HI0050"/>
    <property type="match status" value="1"/>
</dbReference>
<dbReference type="GO" id="GO:0022857">
    <property type="term" value="F:transmembrane transporter activity"/>
    <property type="evidence" value="ECO:0007669"/>
    <property type="project" value="UniProtKB-UniRule"/>
</dbReference>
<feature type="transmembrane region" description="Helical" evidence="7">
    <location>
        <begin position="140"/>
        <end position="163"/>
    </location>
</feature>
<reference evidence="10" key="1">
    <citation type="submission" date="2016-11" db="EMBL/GenBank/DDBJ databases">
        <authorList>
            <person name="Sisinthy S."/>
            <person name="Ara S."/>
            <person name="Gundlapally S.R."/>
        </authorList>
    </citation>
    <scope>NUCLEOTIDE SEQUENCE [LARGE SCALE GENOMIC DNA]</scope>
    <source>
        <strain evidence="10">V1-41</strain>
    </source>
</reference>
<comment type="caution">
    <text evidence="7">Lacks conserved residue(s) required for the propagation of feature annotation.</text>
</comment>
<name>A0A2P5TL60_9GAMM</name>
<dbReference type="PANTHER" id="PTHR33362:SF5">
    <property type="entry name" value="C4-DICARBOXYLATE TRAP TRANSPORTER LARGE PERMEASE PROTEIN DCTM"/>
    <property type="match status" value="1"/>
</dbReference>
<evidence type="ECO:0000259" key="8">
    <source>
        <dbReference type="Pfam" id="PF06808"/>
    </source>
</evidence>
<accession>A0A2P5TL60</accession>
<comment type="similarity">
    <text evidence="7">Belongs to the TRAP transporter large permease family.</text>
</comment>
<evidence type="ECO:0000313" key="10">
    <source>
        <dbReference type="Proteomes" id="UP000242231"/>
    </source>
</evidence>
<dbReference type="EMBL" id="MPZM01000022">
    <property type="protein sequence ID" value="PPL15954.1"/>
    <property type="molecule type" value="Genomic_DNA"/>
</dbReference>